<gene>
    <name evidence="1" type="ORF">RJT34_03875</name>
</gene>
<keyword evidence="2" id="KW-1185">Reference proteome</keyword>
<sequence length="121" mass="13033">MRAYICLPGHAYAQALCHVSSSSCVGTLESACPCGCVVWDPLVLMPCFLVCVCAHGVCASGVSHAWARWCAHARHVCVVYVVTGVPTLTPGHTYAQGLFLGTTSRDAEQREEKEREDMCDS</sequence>
<comment type="caution">
    <text evidence="1">The sequence shown here is derived from an EMBL/GenBank/DDBJ whole genome shotgun (WGS) entry which is preliminary data.</text>
</comment>
<protein>
    <submittedName>
        <fullName evidence="1">Uncharacterized protein</fullName>
    </submittedName>
</protein>
<reference evidence="1 2" key="1">
    <citation type="submission" date="2024-01" db="EMBL/GenBank/DDBJ databases">
        <title>The genomes of 5 underutilized Papilionoideae crops provide insights into root nodulation and disease resistance.</title>
        <authorList>
            <person name="Yuan L."/>
        </authorList>
    </citation>
    <scope>NUCLEOTIDE SEQUENCE [LARGE SCALE GENOMIC DNA]</scope>
    <source>
        <strain evidence="1">LY-2023</strain>
        <tissue evidence="1">Leaf</tissue>
    </source>
</reference>
<dbReference type="EMBL" id="JAYKXN010000001">
    <property type="protein sequence ID" value="KAK7319157.1"/>
    <property type="molecule type" value="Genomic_DNA"/>
</dbReference>
<accession>A0AAN9Q246</accession>
<evidence type="ECO:0000313" key="1">
    <source>
        <dbReference type="EMBL" id="KAK7319157.1"/>
    </source>
</evidence>
<dbReference type="Proteomes" id="UP001359559">
    <property type="component" value="Unassembled WGS sequence"/>
</dbReference>
<proteinExistence type="predicted"/>
<dbReference type="AlphaFoldDB" id="A0AAN9Q246"/>
<name>A0AAN9Q246_CLITE</name>
<organism evidence="1 2">
    <name type="scientific">Clitoria ternatea</name>
    <name type="common">Butterfly pea</name>
    <dbReference type="NCBI Taxonomy" id="43366"/>
    <lineage>
        <taxon>Eukaryota</taxon>
        <taxon>Viridiplantae</taxon>
        <taxon>Streptophyta</taxon>
        <taxon>Embryophyta</taxon>
        <taxon>Tracheophyta</taxon>
        <taxon>Spermatophyta</taxon>
        <taxon>Magnoliopsida</taxon>
        <taxon>eudicotyledons</taxon>
        <taxon>Gunneridae</taxon>
        <taxon>Pentapetalae</taxon>
        <taxon>rosids</taxon>
        <taxon>fabids</taxon>
        <taxon>Fabales</taxon>
        <taxon>Fabaceae</taxon>
        <taxon>Papilionoideae</taxon>
        <taxon>50 kb inversion clade</taxon>
        <taxon>NPAAA clade</taxon>
        <taxon>indigoferoid/millettioid clade</taxon>
        <taxon>Phaseoleae</taxon>
        <taxon>Clitoria</taxon>
    </lineage>
</organism>
<dbReference type="PROSITE" id="PS51257">
    <property type="entry name" value="PROKAR_LIPOPROTEIN"/>
    <property type="match status" value="1"/>
</dbReference>
<evidence type="ECO:0000313" key="2">
    <source>
        <dbReference type="Proteomes" id="UP001359559"/>
    </source>
</evidence>